<comment type="caution">
    <text evidence="1">The sequence shown here is derived from an EMBL/GenBank/DDBJ whole genome shotgun (WGS) entry which is preliminary data.</text>
</comment>
<evidence type="ECO:0000313" key="2">
    <source>
        <dbReference type="Proteomes" id="UP000442707"/>
    </source>
</evidence>
<name>A0A6H9V888_9ACTN</name>
<reference evidence="1 2" key="1">
    <citation type="submission" date="2019-09" db="EMBL/GenBank/DDBJ databases">
        <title>Screening of Novel Bioactive Compounds from Soil-Associated.</title>
        <authorList>
            <person name="Zhao S."/>
        </authorList>
    </citation>
    <scope>NUCLEOTIDE SEQUENCE [LARGE SCALE GENOMIC DNA]</scope>
    <source>
        <strain evidence="1 2">HIT-DPA4</strain>
    </source>
</reference>
<dbReference type="RefSeq" id="WP_150943615.1">
    <property type="nucleotide sequence ID" value="NZ_VZRB01000001.1"/>
</dbReference>
<protein>
    <recommendedName>
        <fullName evidence="3">Resolvase/invertase-type recombinase catalytic domain-containing protein</fullName>
    </recommendedName>
</protein>
<dbReference type="AlphaFoldDB" id="A0A6H9V888"/>
<accession>A0A6H9V888</accession>
<dbReference type="EMBL" id="VZRB01000001">
    <property type="protein sequence ID" value="KAB1150710.1"/>
    <property type="molecule type" value="Genomic_DNA"/>
</dbReference>
<sequence>MTTETRPMLFGYLRVLPDMNIDSVVQTHRLLAEFAKDRGFVLGNVFVETKWRQLTSWVAMTNRCRRDGVRNVAVPSTEHLSTVAPLADIMCEEIEGDIGGRLWVVMPTPAPAEQEARP</sequence>
<evidence type="ECO:0008006" key="3">
    <source>
        <dbReference type="Google" id="ProtNLM"/>
    </source>
</evidence>
<gene>
    <name evidence="1" type="ORF">F7R91_01650</name>
</gene>
<proteinExistence type="predicted"/>
<keyword evidence="2" id="KW-1185">Reference proteome</keyword>
<evidence type="ECO:0000313" key="1">
    <source>
        <dbReference type="EMBL" id="KAB1150710.1"/>
    </source>
</evidence>
<dbReference type="Proteomes" id="UP000442707">
    <property type="component" value="Unassembled WGS sequence"/>
</dbReference>
<organism evidence="1 2">
    <name type="scientific">Streptomyces luteolifulvus</name>
    <dbReference type="NCBI Taxonomy" id="2615112"/>
    <lineage>
        <taxon>Bacteria</taxon>
        <taxon>Bacillati</taxon>
        <taxon>Actinomycetota</taxon>
        <taxon>Actinomycetes</taxon>
        <taxon>Kitasatosporales</taxon>
        <taxon>Streptomycetaceae</taxon>
        <taxon>Streptomyces</taxon>
    </lineage>
</organism>